<protein>
    <recommendedName>
        <fullName evidence="1">F-box domain-containing protein</fullName>
    </recommendedName>
</protein>
<dbReference type="AlphaFoldDB" id="A0AAD8KWK1"/>
<dbReference type="Gene3D" id="1.20.1280.50">
    <property type="match status" value="1"/>
</dbReference>
<dbReference type="InterPro" id="IPR036047">
    <property type="entry name" value="F-box-like_dom_sf"/>
</dbReference>
<accession>A0AAD8KWK1</accession>
<organism evidence="2 3">
    <name type="scientific">Tagetes erecta</name>
    <name type="common">African marigold</name>
    <dbReference type="NCBI Taxonomy" id="13708"/>
    <lineage>
        <taxon>Eukaryota</taxon>
        <taxon>Viridiplantae</taxon>
        <taxon>Streptophyta</taxon>
        <taxon>Embryophyta</taxon>
        <taxon>Tracheophyta</taxon>
        <taxon>Spermatophyta</taxon>
        <taxon>Magnoliopsida</taxon>
        <taxon>eudicotyledons</taxon>
        <taxon>Gunneridae</taxon>
        <taxon>Pentapetalae</taxon>
        <taxon>asterids</taxon>
        <taxon>campanulids</taxon>
        <taxon>Asterales</taxon>
        <taxon>Asteraceae</taxon>
        <taxon>Asteroideae</taxon>
        <taxon>Heliantheae alliance</taxon>
        <taxon>Tageteae</taxon>
        <taxon>Tagetes</taxon>
    </lineage>
</organism>
<gene>
    <name evidence="2" type="ORF">QVD17_17301</name>
</gene>
<dbReference type="PANTHER" id="PTHR47712">
    <property type="entry name" value="OS09G0555300 PROTEIN"/>
    <property type="match status" value="1"/>
</dbReference>
<dbReference type="Pfam" id="PF00646">
    <property type="entry name" value="F-box"/>
    <property type="match status" value="1"/>
</dbReference>
<dbReference type="SMART" id="SM00256">
    <property type="entry name" value="FBOX"/>
    <property type="match status" value="1"/>
</dbReference>
<feature type="domain" description="F-box" evidence="1">
    <location>
        <begin position="30"/>
        <end position="70"/>
    </location>
</feature>
<dbReference type="EMBL" id="JAUHHV010000004">
    <property type="protein sequence ID" value="KAK1428466.1"/>
    <property type="molecule type" value="Genomic_DNA"/>
</dbReference>
<dbReference type="InterPro" id="IPR015915">
    <property type="entry name" value="Kelch-typ_b-propeller"/>
</dbReference>
<evidence type="ECO:0000313" key="2">
    <source>
        <dbReference type="EMBL" id="KAK1428466.1"/>
    </source>
</evidence>
<dbReference type="SUPFAM" id="SSF81383">
    <property type="entry name" value="F-box domain"/>
    <property type="match status" value="1"/>
</dbReference>
<name>A0AAD8KWK1_TARER</name>
<keyword evidence="3" id="KW-1185">Reference proteome</keyword>
<evidence type="ECO:0000313" key="3">
    <source>
        <dbReference type="Proteomes" id="UP001229421"/>
    </source>
</evidence>
<dbReference type="Proteomes" id="UP001229421">
    <property type="component" value="Unassembled WGS sequence"/>
</dbReference>
<proteinExistence type="predicted"/>
<dbReference type="PANTHER" id="PTHR47712:SF3">
    <property type="entry name" value="F-BOX DOMAIN-CONTAINING PROTEIN"/>
    <property type="match status" value="1"/>
</dbReference>
<sequence length="390" mass="44341">MDDSNTITIKQQDQQQQQQQHQFTNFFNYLSFDLIQLILSHLPIQSLIRCSAVCKLWHAITTSPTFAYTASSTPWFFLYGRNNIFVKKNQAFAFDPHSNNWIKLPAYLFPVSFSQESSFIGCNGFFFNTAANNFSFSRMLKPAWQHTTPLKFSRLNPLVGVITSQYCKPPSLPRIIVVAGVRFIGGLVDIEDNLAVEIYNPGLNSWDLCPPLPGEFRSGNSSQSLSSALFKSKFYVYGTYSCCISSFDLDTRVWCDVVTLRPHGVLISFLLCVNNSLMLGGVCNDRCGPMFKLWSVDELRMECRVVAVMPRDLLDYLFDSDEDDKFASLKCVGFGGFVFVFNEEHGRNYPACICEVRAGFGECRWRKVPELPEPVNRFHKVIGFCSTVSW</sequence>
<reference evidence="2" key="1">
    <citation type="journal article" date="2023" name="bioRxiv">
        <title>Improved chromosome-level genome assembly for marigold (Tagetes erecta).</title>
        <authorList>
            <person name="Jiang F."/>
            <person name="Yuan L."/>
            <person name="Wang S."/>
            <person name="Wang H."/>
            <person name="Xu D."/>
            <person name="Wang A."/>
            <person name="Fan W."/>
        </authorList>
    </citation>
    <scope>NUCLEOTIDE SEQUENCE</scope>
    <source>
        <strain evidence="2">WSJ</strain>
        <tissue evidence="2">Leaf</tissue>
    </source>
</reference>
<dbReference type="SUPFAM" id="SSF117281">
    <property type="entry name" value="Kelch motif"/>
    <property type="match status" value="1"/>
</dbReference>
<dbReference type="InterPro" id="IPR001810">
    <property type="entry name" value="F-box_dom"/>
</dbReference>
<comment type="caution">
    <text evidence="2">The sequence shown here is derived from an EMBL/GenBank/DDBJ whole genome shotgun (WGS) entry which is preliminary data.</text>
</comment>
<evidence type="ECO:0000259" key="1">
    <source>
        <dbReference type="SMART" id="SM00256"/>
    </source>
</evidence>
<dbReference type="Gene3D" id="2.120.10.80">
    <property type="entry name" value="Kelch-type beta propeller"/>
    <property type="match status" value="1"/>
</dbReference>